<dbReference type="Pfam" id="PF22818">
    <property type="entry name" value="ApeI-like"/>
    <property type="match status" value="1"/>
</dbReference>
<dbReference type="InterPro" id="IPR042099">
    <property type="entry name" value="ANL_N_sf"/>
</dbReference>
<reference evidence="3" key="1">
    <citation type="journal article" date="2015" name="Nature">
        <title>Complex archaea that bridge the gap between prokaryotes and eukaryotes.</title>
        <authorList>
            <person name="Spang A."/>
            <person name="Saw J.H."/>
            <person name="Jorgensen S.L."/>
            <person name="Zaremba-Niedzwiedzka K."/>
            <person name="Martijn J."/>
            <person name="Lind A.E."/>
            <person name="van Eijk R."/>
            <person name="Schleper C."/>
            <person name="Guy L."/>
            <person name="Ettema T.J."/>
        </authorList>
    </citation>
    <scope>NUCLEOTIDE SEQUENCE</scope>
</reference>
<dbReference type="Gene3D" id="3.10.129.10">
    <property type="entry name" value="Hotdog Thioesterase"/>
    <property type="match status" value="1"/>
</dbReference>
<dbReference type="Gene3D" id="3.40.50.12780">
    <property type="entry name" value="N-terminal domain of ligase-like"/>
    <property type="match status" value="1"/>
</dbReference>
<feature type="domain" description="ApeI dehydratase-like" evidence="2">
    <location>
        <begin position="458"/>
        <end position="553"/>
    </location>
</feature>
<dbReference type="PANTHER" id="PTHR43767:SF1">
    <property type="entry name" value="NONRIBOSOMAL PEPTIDE SYNTHASE PES1 (EUROFUNG)-RELATED"/>
    <property type="match status" value="1"/>
</dbReference>
<protein>
    <submittedName>
        <fullName evidence="3">Uncharacterized protein</fullName>
    </submittedName>
</protein>
<dbReference type="AlphaFoldDB" id="A0A0F9VA90"/>
<accession>A0A0F9VA90</accession>
<dbReference type="InterPro" id="IPR054545">
    <property type="entry name" value="ApeI-like"/>
</dbReference>
<dbReference type="Pfam" id="PF00501">
    <property type="entry name" value="AMP-binding"/>
    <property type="match status" value="1"/>
</dbReference>
<proteinExistence type="predicted"/>
<evidence type="ECO:0000313" key="3">
    <source>
        <dbReference type="EMBL" id="KKO02081.1"/>
    </source>
</evidence>
<dbReference type="GO" id="GO:0016878">
    <property type="term" value="F:acid-thiol ligase activity"/>
    <property type="evidence" value="ECO:0007669"/>
    <property type="project" value="UniProtKB-ARBA"/>
</dbReference>
<feature type="domain" description="AMP-dependent synthetase/ligase" evidence="1">
    <location>
        <begin position="110"/>
        <end position="286"/>
    </location>
</feature>
<name>A0A0F9VA90_9ZZZZ</name>
<evidence type="ECO:0000259" key="2">
    <source>
        <dbReference type="Pfam" id="PF22818"/>
    </source>
</evidence>
<sequence>MSFTPLFKLPWRQPAPTLSDLPAHWVDPARLVQRVDAWRGWLEGRSGGRWILCQPNPLEFTSALLALWESGRVAVLPADDRPGTLAGLIGKTDGQIPAQLDIPDSPNVSSRSAVMITPDTLALALYTSGSTGQPVEFSKTFAQLDAELAVHARLWPLTQDGCVIAQVSHQHIYGLLAAVLHPLCSGAPFCGEDCHYPERLAERMAEAGQAGLSPVMVSSPPQLARIPEHIDWAVLPRLQRVFSSGAPLAKTHAVRAESLLAAPVIEIYGSTETGGIAQRRQTLTEAWRALPDVELSFEGECLALRSSFLAEPDQWWQQPDRVSGTPECFHLLGRDDRLVKIGGKRVSLDRIERLLAEHPSVMSARCVDLGRNDGRLGCIVVLDGFCVPREHPQRHELTQLLRELLAGQIEQVTIPRYWRFVESLPCNAQGKLDRGLIERLFEDLVDNRKPRWLGTHQLDDRSCSLVLEVPERLVFLDGHFDEFPIVPGVVIVQWAVQQAERSFGQLGEFTGCEQLKFQRPLRPGMRLRLDLTQRENGIAFAFHSHEGKHANGRVSFQTAIEATDG</sequence>
<evidence type="ECO:0000259" key="1">
    <source>
        <dbReference type="Pfam" id="PF00501"/>
    </source>
</evidence>
<dbReference type="InterPro" id="IPR000873">
    <property type="entry name" value="AMP-dep_synth/lig_dom"/>
</dbReference>
<comment type="caution">
    <text evidence="3">The sequence shown here is derived from an EMBL/GenBank/DDBJ whole genome shotgun (WGS) entry which is preliminary data.</text>
</comment>
<dbReference type="InterPro" id="IPR045851">
    <property type="entry name" value="AMP-bd_C_sf"/>
</dbReference>
<dbReference type="EMBL" id="LAZR01000032">
    <property type="protein sequence ID" value="KKO02081.1"/>
    <property type="molecule type" value="Genomic_DNA"/>
</dbReference>
<dbReference type="SUPFAM" id="SSF54637">
    <property type="entry name" value="Thioesterase/thiol ester dehydrase-isomerase"/>
    <property type="match status" value="1"/>
</dbReference>
<dbReference type="InterPro" id="IPR050237">
    <property type="entry name" value="ATP-dep_AMP-bd_enzyme"/>
</dbReference>
<dbReference type="SUPFAM" id="SSF56801">
    <property type="entry name" value="Acetyl-CoA synthetase-like"/>
    <property type="match status" value="1"/>
</dbReference>
<organism evidence="3">
    <name type="scientific">marine sediment metagenome</name>
    <dbReference type="NCBI Taxonomy" id="412755"/>
    <lineage>
        <taxon>unclassified sequences</taxon>
        <taxon>metagenomes</taxon>
        <taxon>ecological metagenomes</taxon>
    </lineage>
</organism>
<dbReference type="InterPro" id="IPR029069">
    <property type="entry name" value="HotDog_dom_sf"/>
</dbReference>
<dbReference type="Gene3D" id="3.30.300.30">
    <property type="match status" value="1"/>
</dbReference>
<dbReference type="PANTHER" id="PTHR43767">
    <property type="entry name" value="LONG-CHAIN-FATTY-ACID--COA LIGASE"/>
    <property type="match status" value="1"/>
</dbReference>
<gene>
    <name evidence="3" type="ORF">LCGC14_0109430</name>
</gene>